<organism evidence="1 2">
    <name type="scientific">Cichorium intybus</name>
    <name type="common">Chicory</name>
    <dbReference type="NCBI Taxonomy" id="13427"/>
    <lineage>
        <taxon>Eukaryota</taxon>
        <taxon>Viridiplantae</taxon>
        <taxon>Streptophyta</taxon>
        <taxon>Embryophyta</taxon>
        <taxon>Tracheophyta</taxon>
        <taxon>Spermatophyta</taxon>
        <taxon>Magnoliopsida</taxon>
        <taxon>eudicotyledons</taxon>
        <taxon>Gunneridae</taxon>
        <taxon>Pentapetalae</taxon>
        <taxon>asterids</taxon>
        <taxon>campanulids</taxon>
        <taxon>Asterales</taxon>
        <taxon>Asteraceae</taxon>
        <taxon>Cichorioideae</taxon>
        <taxon>Cichorieae</taxon>
        <taxon>Cichoriinae</taxon>
        <taxon>Cichorium</taxon>
    </lineage>
</organism>
<evidence type="ECO:0000313" key="2">
    <source>
        <dbReference type="Proteomes" id="UP001055811"/>
    </source>
</evidence>
<sequence>MPLNDATVVEDGYEFFANRQLVAVFSAPNYCGEFDNAGAMMSVDETLMWSFQILKPVEKKNKFNSGISLFGSTTTSNLEIPQLESSQFGDTYQEDYFIKTLKDEVNIAKNLPSHLDSLDVKELGTLITDADLTKEATPIEYINKILLILSKKNGVVHLFGYGDRLGFILYLRFLLIIDSSGASRKI</sequence>
<protein>
    <submittedName>
        <fullName evidence="1">Uncharacterized protein</fullName>
    </submittedName>
</protein>
<accession>A0ACB9BHE9</accession>
<dbReference type="EMBL" id="CM042014">
    <property type="protein sequence ID" value="KAI3720978.1"/>
    <property type="molecule type" value="Genomic_DNA"/>
</dbReference>
<comment type="caution">
    <text evidence="1">The sequence shown here is derived from an EMBL/GenBank/DDBJ whole genome shotgun (WGS) entry which is preliminary data.</text>
</comment>
<evidence type="ECO:0000313" key="1">
    <source>
        <dbReference type="EMBL" id="KAI3720978.1"/>
    </source>
</evidence>
<dbReference type="Proteomes" id="UP001055811">
    <property type="component" value="Linkage Group LG06"/>
</dbReference>
<name>A0ACB9BHE9_CICIN</name>
<keyword evidence="2" id="KW-1185">Reference proteome</keyword>
<gene>
    <name evidence="1" type="ORF">L2E82_31978</name>
</gene>
<reference evidence="1 2" key="2">
    <citation type="journal article" date="2022" name="Mol. Ecol. Resour.">
        <title>The genomes of chicory, endive, great burdock and yacon provide insights into Asteraceae paleo-polyploidization history and plant inulin production.</title>
        <authorList>
            <person name="Fan W."/>
            <person name="Wang S."/>
            <person name="Wang H."/>
            <person name="Wang A."/>
            <person name="Jiang F."/>
            <person name="Liu H."/>
            <person name="Zhao H."/>
            <person name="Xu D."/>
            <person name="Zhang Y."/>
        </authorList>
    </citation>
    <scope>NUCLEOTIDE SEQUENCE [LARGE SCALE GENOMIC DNA]</scope>
    <source>
        <strain evidence="2">cv. Punajuju</strain>
        <tissue evidence="1">Leaves</tissue>
    </source>
</reference>
<reference evidence="2" key="1">
    <citation type="journal article" date="2022" name="Mol. Ecol. Resour.">
        <title>The genomes of chicory, endive, great burdock and yacon provide insights into Asteraceae palaeo-polyploidization history and plant inulin production.</title>
        <authorList>
            <person name="Fan W."/>
            <person name="Wang S."/>
            <person name="Wang H."/>
            <person name="Wang A."/>
            <person name="Jiang F."/>
            <person name="Liu H."/>
            <person name="Zhao H."/>
            <person name="Xu D."/>
            <person name="Zhang Y."/>
        </authorList>
    </citation>
    <scope>NUCLEOTIDE SEQUENCE [LARGE SCALE GENOMIC DNA]</scope>
    <source>
        <strain evidence="2">cv. Punajuju</strain>
    </source>
</reference>
<proteinExistence type="predicted"/>